<evidence type="ECO:0000256" key="6">
    <source>
        <dbReference type="SAM" id="Phobius"/>
    </source>
</evidence>
<feature type="transmembrane region" description="Helical" evidence="6">
    <location>
        <begin position="222"/>
        <end position="245"/>
    </location>
</feature>
<evidence type="ECO:0000256" key="3">
    <source>
        <dbReference type="ARBA" id="ARBA00022692"/>
    </source>
</evidence>
<feature type="transmembrane region" description="Helical" evidence="6">
    <location>
        <begin position="399"/>
        <end position="417"/>
    </location>
</feature>
<feature type="transmembrane region" description="Helical" evidence="6">
    <location>
        <begin position="423"/>
        <end position="447"/>
    </location>
</feature>
<feature type="transmembrane region" description="Helical" evidence="6">
    <location>
        <begin position="459"/>
        <end position="480"/>
    </location>
</feature>
<feature type="transmembrane region" description="Helical" evidence="6">
    <location>
        <begin position="85"/>
        <end position="104"/>
    </location>
</feature>
<reference evidence="7 8" key="1">
    <citation type="submission" date="2022-06" db="EMBL/GenBank/DDBJ databases">
        <title>Genomic Encyclopedia of Archaeal and Bacterial Type Strains, Phase II (KMG-II): from individual species to whole genera.</title>
        <authorList>
            <person name="Goeker M."/>
        </authorList>
    </citation>
    <scope>NUCLEOTIDE SEQUENCE [LARGE SCALE GENOMIC DNA]</scope>
    <source>
        <strain evidence="7 8">DSM 44693</strain>
    </source>
</reference>
<keyword evidence="3 6" id="KW-0812">Transmembrane</keyword>
<sequence>MSRPQCVMPQRVESRSSLESACEKFRVVNETCPKSRYHPWFSQRVYRPIMTIDKSAPPAITTAKSASSQGDYLEKRQLKKGTAGWVLLAGLGVSYVISGDYAGWNGGLGEGGFGGLLIAAVIIAAMYLAMVLGMAEMSSALPAAGGGYTFARRAMGPWGGFATGTAILIEYAIAPAAIATFIGAYVESLNLFGITDGWWVYLAAYAIFIGIHLVGAGEALKAMFVITGIALVGLVIFAVAAAGMFDASNLTNIAADPDAAGSSSFLPNGYLGIWSAIPFAIWFFLAVEGVPLAAEEAENPERNVPRGIIVAMLMLVVTGAVVLVLATGAVGADELTDSGNPLVLALGDGTASSVVNYIGLAGLIASFFSIIYAYSRQTFALSRAGYLPTSLSLTNNRKAPVWALIIPGVIGFALTFIGEGAMLLNMAVFGAALSYVLMMISHIVLRVREPDMPRPYRTPGGIVTTGFALVIAVAAVIATFLVDTTAALWTLGAFAAFMAYFGLYSRRHLVAGSPDEEFALLADDEVV</sequence>
<keyword evidence="2" id="KW-1003">Cell membrane</keyword>
<feature type="transmembrane region" description="Helical" evidence="6">
    <location>
        <begin position="486"/>
        <end position="504"/>
    </location>
</feature>
<keyword evidence="4 6" id="KW-1133">Transmembrane helix</keyword>
<evidence type="ECO:0000256" key="1">
    <source>
        <dbReference type="ARBA" id="ARBA00004651"/>
    </source>
</evidence>
<feature type="transmembrane region" description="Helical" evidence="6">
    <location>
        <begin position="198"/>
        <end position="215"/>
    </location>
</feature>
<feature type="transmembrane region" description="Helical" evidence="6">
    <location>
        <begin position="308"/>
        <end position="332"/>
    </location>
</feature>
<protein>
    <submittedName>
        <fullName evidence="7">Ethanolamine:proton symporter, EAT family (TC 2.A.3.5.1)</fullName>
    </submittedName>
</protein>
<evidence type="ECO:0000313" key="7">
    <source>
        <dbReference type="EMBL" id="MCP2175353.1"/>
    </source>
</evidence>
<feature type="transmembrane region" description="Helical" evidence="6">
    <location>
        <begin position="265"/>
        <end position="287"/>
    </location>
</feature>
<dbReference type="PANTHER" id="PTHR42770:SF7">
    <property type="entry name" value="MEMBRANE PROTEIN"/>
    <property type="match status" value="1"/>
</dbReference>
<feature type="transmembrane region" description="Helical" evidence="6">
    <location>
        <begin position="354"/>
        <end position="374"/>
    </location>
</feature>
<proteinExistence type="predicted"/>
<dbReference type="Pfam" id="PF13520">
    <property type="entry name" value="AA_permease_2"/>
    <property type="match status" value="1"/>
</dbReference>
<dbReference type="EMBL" id="JAMTCJ010000001">
    <property type="protein sequence ID" value="MCP2175353.1"/>
    <property type="molecule type" value="Genomic_DNA"/>
</dbReference>
<dbReference type="NCBIfam" id="TIGR00908">
    <property type="entry name" value="2A0305"/>
    <property type="match status" value="1"/>
</dbReference>
<gene>
    <name evidence="7" type="ORF">LX13_001160</name>
</gene>
<accession>A0ABT1HCG5</accession>
<dbReference type="Gene3D" id="1.20.1740.10">
    <property type="entry name" value="Amino acid/polyamine transporter I"/>
    <property type="match status" value="1"/>
</dbReference>
<dbReference type="InterPro" id="IPR004757">
    <property type="entry name" value="EtNH_permease"/>
</dbReference>
<keyword evidence="5 6" id="KW-0472">Membrane</keyword>
<dbReference type="Proteomes" id="UP001206895">
    <property type="component" value="Unassembled WGS sequence"/>
</dbReference>
<dbReference type="InterPro" id="IPR002293">
    <property type="entry name" value="AA/rel_permease1"/>
</dbReference>
<organism evidence="7 8">
    <name type="scientific">Williamsia maris</name>
    <dbReference type="NCBI Taxonomy" id="72806"/>
    <lineage>
        <taxon>Bacteria</taxon>
        <taxon>Bacillati</taxon>
        <taxon>Actinomycetota</taxon>
        <taxon>Actinomycetes</taxon>
        <taxon>Mycobacteriales</taxon>
        <taxon>Nocardiaceae</taxon>
        <taxon>Williamsia</taxon>
    </lineage>
</organism>
<comment type="caution">
    <text evidence="7">The sequence shown here is derived from an EMBL/GenBank/DDBJ whole genome shotgun (WGS) entry which is preliminary data.</text>
</comment>
<dbReference type="PANTHER" id="PTHR42770">
    <property type="entry name" value="AMINO ACID TRANSPORTER-RELATED"/>
    <property type="match status" value="1"/>
</dbReference>
<name>A0ABT1HCG5_9NOCA</name>
<keyword evidence="8" id="KW-1185">Reference proteome</keyword>
<comment type="subcellular location">
    <subcellularLocation>
        <location evidence="1">Cell membrane</location>
        <topology evidence="1">Multi-pass membrane protein</topology>
    </subcellularLocation>
</comment>
<feature type="transmembrane region" description="Helical" evidence="6">
    <location>
        <begin position="116"/>
        <end position="137"/>
    </location>
</feature>
<evidence type="ECO:0000256" key="2">
    <source>
        <dbReference type="ARBA" id="ARBA00022475"/>
    </source>
</evidence>
<evidence type="ECO:0000313" key="8">
    <source>
        <dbReference type="Proteomes" id="UP001206895"/>
    </source>
</evidence>
<dbReference type="PIRSF" id="PIRSF006060">
    <property type="entry name" value="AA_transporter"/>
    <property type="match status" value="1"/>
</dbReference>
<feature type="transmembrane region" description="Helical" evidence="6">
    <location>
        <begin position="158"/>
        <end position="186"/>
    </location>
</feature>
<evidence type="ECO:0000256" key="5">
    <source>
        <dbReference type="ARBA" id="ARBA00023136"/>
    </source>
</evidence>
<evidence type="ECO:0000256" key="4">
    <source>
        <dbReference type="ARBA" id="ARBA00022989"/>
    </source>
</evidence>
<dbReference type="InterPro" id="IPR050367">
    <property type="entry name" value="APC_superfamily"/>
</dbReference>